<name>A0ABQ2XZX7_9BURK</name>
<proteinExistence type="predicted"/>
<dbReference type="InterPro" id="IPR027565">
    <property type="entry name" value="Cupin_WbuC"/>
</dbReference>
<evidence type="ECO:0000313" key="3">
    <source>
        <dbReference type="Proteomes" id="UP000653343"/>
    </source>
</evidence>
<keyword evidence="3" id="KW-1185">Reference proteome</keyword>
<dbReference type="Gene3D" id="2.60.120.10">
    <property type="entry name" value="Jelly Rolls"/>
    <property type="match status" value="1"/>
</dbReference>
<sequence length="161" mass="17429">MSNTITIIDTDLFAQTAKAAQESPRLRKNHNFHSDNNAACHRLLNALQPGTYVQPHCHLDPDKEETIVVVAGSFGMVIFDEQGKVTQHFVMSATGAQRGVNIPSGVFHCMIALEKDSVFFEAKAGPYVAVQQAEKAAWAPAEGEPGMAAYLASIEALFAKN</sequence>
<evidence type="ECO:0000259" key="1">
    <source>
        <dbReference type="Pfam" id="PF19480"/>
    </source>
</evidence>
<dbReference type="InterPro" id="IPR011051">
    <property type="entry name" value="RmlC_Cupin_sf"/>
</dbReference>
<dbReference type="CDD" id="cd07005">
    <property type="entry name" value="cupin_WbuC-like"/>
    <property type="match status" value="1"/>
</dbReference>
<evidence type="ECO:0000313" key="2">
    <source>
        <dbReference type="EMBL" id="GGX47249.1"/>
    </source>
</evidence>
<dbReference type="InterPro" id="IPR046058">
    <property type="entry name" value="WbuC_cupin"/>
</dbReference>
<dbReference type="InterPro" id="IPR014710">
    <property type="entry name" value="RmlC-like_jellyroll"/>
</dbReference>
<feature type="domain" description="Cupin fold metalloprotein WbuC cupin" evidence="1">
    <location>
        <begin position="8"/>
        <end position="91"/>
    </location>
</feature>
<dbReference type="Pfam" id="PF19480">
    <property type="entry name" value="DUF6016"/>
    <property type="match status" value="1"/>
</dbReference>
<dbReference type="SUPFAM" id="SSF51182">
    <property type="entry name" value="RmlC-like cupins"/>
    <property type="match status" value="1"/>
</dbReference>
<protein>
    <recommendedName>
        <fullName evidence="1">Cupin fold metalloprotein WbuC cupin domain-containing protein</fullName>
    </recommendedName>
</protein>
<dbReference type="EMBL" id="BMYU01000007">
    <property type="protein sequence ID" value="GGX47249.1"/>
    <property type="molecule type" value="Genomic_DNA"/>
</dbReference>
<accession>A0ABQ2XZX7</accession>
<dbReference type="Proteomes" id="UP000653343">
    <property type="component" value="Unassembled WGS sequence"/>
</dbReference>
<dbReference type="NCBIfam" id="TIGR04366">
    <property type="entry name" value="cupin_WbuC"/>
    <property type="match status" value="1"/>
</dbReference>
<gene>
    <name evidence="2" type="ORF">GCM10010946_27150</name>
</gene>
<comment type="caution">
    <text evidence="2">The sequence shown here is derived from an EMBL/GenBank/DDBJ whole genome shotgun (WGS) entry which is preliminary data.</text>
</comment>
<reference evidence="3" key="1">
    <citation type="journal article" date="2019" name="Int. J. Syst. Evol. Microbiol.">
        <title>The Global Catalogue of Microorganisms (GCM) 10K type strain sequencing project: providing services to taxonomists for standard genome sequencing and annotation.</title>
        <authorList>
            <consortium name="The Broad Institute Genomics Platform"/>
            <consortium name="The Broad Institute Genome Sequencing Center for Infectious Disease"/>
            <person name="Wu L."/>
            <person name="Ma J."/>
        </authorList>
    </citation>
    <scope>NUCLEOTIDE SEQUENCE [LARGE SCALE GENOMIC DNA]</scope>
    <source>
        <strain evidence="3">KCTC 23917</strain>
    </source>
</reference>
<organism evidence="2 3">
    <name type="scientific">Undibacterium squillarum</name>
    <dbReference type="NCBI Taxonomy" id="1131567"/>
    <lineage>
        <taxon>Bacteria</taxon>
        <taxon>Pseudomonadati</taxon>
        <taxon>Pseudomonadota</taxon>
        <taxon>Betaproteobacteria</taxon>
        <taxon>Burkholderiales</taxon>
        <taxon>Oxalobacteraceae</taxon>
        <taxon>Undibacterium</taxon>
    </lineage>
</organism>
<dbReference type="RefSeq" id="WP_189357757.1">
    <property type="nucleotide sequence ID" value="NZ_BMYU01000007.1"/>
</dbReference>